<dbReference type="EMBL" id="VSRR010103857">
    <property type="protein sequence ID" value="MPC95886.1"/>
    <property type="molecule type" value="Genomic_DNA"/>
</dbReference>
<dbReference type="Proteomes" id="UP000324222">
    <property type="component" value="Unassembled WGS sequence"/>
</dbReference>
<evidence type="ECO:0000313" key="1">
    <source>
        <dbReference type="EMBL" id="MPC95886.1"/>
    </source>
</evidence>
<evidence type="ECO:0000313" key="2">
    <source>
        <dbReference type="Proteomes" id="UP000324222"/>
    </source>
</evidence>
<reference evidence="1 2" key="1">
    <citation type="submission" date="2019-05" db="EMBL/GenBank/DDBJ databases">
        <title>Another draft genome of Portunus trituberculatus and its Hox gene families provides insights of decapod evolution.</title>
        <authorList>
            <person name="Jeong J.-H."/>
            <person name="Song I."/>
            <person name="Kim S."/>
            <person name="Choi T."/>
            <person name="Kim D."/>
            <person name="Ryu S."/>
            <person name="Kim W."/>
        </authorList>
    </citation>
    <scope>NUCLEOTIDE SEQUENCE [LARGE SCALE GENOMIC DNA]</scope>
    <source>
        <tissue evidence="1">Muscle</tissue>
    </source>
</reference>
<gene>
    <name evidence="1" type="ORF">E2C01_091115</name>
</gene>
<proteinExistence type="predicted"/>
<comment type="caution">
    <text evidence="1">The sequence shown here is derived from an EMBL/GenBank/DDBJ whole genome shotgun (WGS) entry which is preliminary data.</text>
</comment>
<sequence length="62" mass="6845">MSHLAHLNHIYSCLTSTLLPSPHLTSALVDSSVTRQSSLYGVPRDGRFLKFSFAGQLDWGKV</sequence>
<name>A0A5B7JNJ0_PORTR</name>
<accession>A0A5B7JNJ0</accession>
<dbReference type="AlphaFoldDB" id="A0A5B7JNJ0"/>
<organism evidence="1 2">
    <name type="scientific">Portunus trituberculatus</name>
    <name type="common">Swimming crab</name>
    <name type="synonym">Neptunus trituberculatus</name>
    <dbReference type="NCBI Taxonomy" id="210409"/>
    <lineage>
        <taxon>Eukaryota</taxon>
        <taxon>Metazoa</taxon>
        <taxon>Ecdysozoa</taxon>
        <taxon>Arthropoda</taxon>
        <taxon>Crustacea</taxon>
        <taxon>Multicrustacea</taxon>
        <taxon>Malacostraca</taxon>
        <taxon>Eumalacostraca</taxon>
        <taxon>Eucarida</taxon>
        <taxon>Decapoda</taxon>
        <taxon>Pleocyemata</taxon>
        <taxon>Brachyura</taxon>
        <taxon>Eubrachyura</taxon>
        <taxon>Portunoidea</taxon>
        <taxon>Portunidae</taxon>
        <taxon>Portuninae</taxon>
        <taxon>Portunus</taxon>
    </lineage>
</organism>
<protein>
    <submittedName>
        <fullName evidence="1">Uncharacterized protein</fullName>
    </submittedName>
</protein>
<keyword evidence="2" id="KW-1185">Reference proteome</keyword>